<organism evidence="1 2">
    <name type="scientific">Armillaria borealis</name>
    <dbReference type="NCBI Taxonomy" id="47425"/>
    <lineage>
        <taxon>Eukaryota</taxon>
        <taxon>Fungi</taxon>
        <taxon>Dikarya</taxon>
        <taxon>Basidiomycota</taxon>
        <taxon>Agaricomycotina</taxon>
        <taxon>Agaricomycetes</taxon>
        <taxon>Agaricomycetidae</taxon>
        <taxon>Agaricales</taxon>
        <taxon>Marasmiineae</taxon>
        <taxon>Physalacriaceae</taxon>
        <taxon>Armillaria</taxon>
    </lineage>
</organism>
<dbReference type="AlphaFoldDB" id="A0AA39J1X4"/>
<accession>A0AA39J1X4</accession>
<evidence type="ECO:0000313" key="2">
    <source>
        <dbReference type="Proteomes" id="UP001175226"/>
    </source>
</evidence>
<evidence type="ECO:0000313" key="1">
    <source>
        <dbReference type="EMBL" id="KAK0433752.1"/>
    </source>
</evidence>
<keyword evidence="2" id="KW-1185">Reference proteome</keyword>
<comment type="caution">
    <text evidence="1">The sequence shown here is derived from an EMBL/GenBank/DDBJ whole genome shotgun (WGS) entry which is preliminary data.</text>
</comment>
<dbReference type="Proteomes" id="UP001175226">
    <property type="component" value="Unassembled WGS sequence"/>
</dbReference>
<name>A0AA39J1X4_9AGAR</name>
<reference evidence="1" key="1">
    <citation type="submission" date="2023-06" db="EMBL/GenBank/DDBJ databases">
        <authorList>
            <consortium name="Lawrence Berkeley National Laboratory"/>
            <person name="Ahrendt S."/>
            <person name="Sahu N."/>
            <person name="Indic B."/>
            <person name="Wong-Bajracharya J."/>
            <person name="Merenyi Z."/>
            <person name="Ke H.-M."/>
            <person name="Monk M."/>
            <person name="Kocsube S."/>
            <person name="Drula E."/>
            <person name="Lipzen A."/>
            <person name="Balint B."/>
            <person name="Henrissat B."/>
            <person name="Andreopoulos B."/>
            <person name="Martin F.M."/>
            <person name="Harder C.B."/>
            <person name="Rigling D."/>
            <person name="Ford K.L."/>
            <person name="Foster G.D."/>
            <person name="Pangilinan J."/>
            <person name="Papanicolaou A."/>
            <person name="Barry K."/>
            <person name="LaButti K."/>
            <person name="Viragh M."/>
            <person name="Koriabine M."/>
            <person name="Yan M."/>
            <person name="Riley R."/>
            <person name="Champramary S."/>
            <person name="Plett K.L."/>
            <person name="Tsai I.J."/>
            <person name="Slot J."/>
            <person name="Sipos G."/>
            <person name="Plett J."/>
            <person name="Nagy L.G."/>
            <person name="Grigoriev I.V."/>
        </authorList>
    </citation>
    <scope>NUCLEOTIDE SEQUENCE</scope>
    <source>
        <strain evidence="1">FPL87.14</strain>
    </source>
</reference>
<proteinExistence type="predicted"/>
<dbReference type="EMBL" id="JAUEPT010000077">
    <property type="protein sequence ID" value="KAK0433752.1"/>
    <property type="molecule type" value="Genomic_DNA"/>
</dbReference>
<protein>
    <submittedName>
        <fullName evidence="1">Uncharacterized protein</fullName>
    </submittedName>
</protein>
<gene>
    <name evidence="1" type="ORF">EV421DRAFT_1741307</name>
</gene>
<sequence>MKAGGTAGMSDREFEDESRVQEVGKLTGDSLDGGAHIRCGRFAYDVEQEKDAKMYSRASPFSTRMPNSAYFPGKQHQWGNCGRSAMGNSLMMAWRRPSRRCPVFKLADSAFPIPSAISFTGTPATLASTKSSPYSGLSPSQPLAISLSSLDLVNAWRPAGSSLGFTAKEKGRIMNPSTFPCGTSVASNHCRGIGFGLQVPASRPLPNIARFRFPNLQYHALLSFRSMFSCT</sequence>